<protein>
    <submittedName>
        <fullName evidence="2">Uncharacterized protein</fullName>
    </submittedName>
</protein>
<organism evidence="2 3">
    <name type="scientific">Lithospermum erythrorhizon</name>
    <name type="common">Purple gromwell</name>
    <name type="synonym">Lithospermum officinale var. erythrorhizon</name>
    <dbReference type="NCBI Taxonomy" id="34254"/>
    <lineage>
        <taxon>Eukaryota</taxon>
        <taxon>Viridiplantae</taxon>
        <taxon>Streptophyta</taxon>
        <taxon>Embryophyta</taxon>
        <taxon>Tracheophyta</taxon>
        <taxon>Spermatophyta</taxon>
        <taxon>Magnoliopsida</taxon>
        <taxon>eudicotyledons</taxon>
        <taxon>Gunneridae</taxon>
        <taxon>Pentapetalae</taxon>
        <taxon>asterids</taxon>
        <taxon>lamiids</taxon>
        <taxon>Boraginales</taxon>
        <taxon>Boraginaceae</taxon>
        <taxon>Boraginoideae</taxon>
        <taxon>Lithospermeae</taxon>
        <taxon>Lithospermum</taxon>
    </lineage>
</organism>
<accession>A0AAV3QRU7</accession>
<sequence>MIEAVYFLRSLIALLGYTSFHDIQDTCFDIKCQNRYPDLSMNAKENDMINEAFEPKPEVSSLHADHMENPGRLRIRRAIPIYDSSESEPESTRKNSKCPSKNIQDLYSDISEVNSEDNDRISLDIKSEEQKPSSWKEMKKKQWTPQKMKVLIEKRRLLELQMKQTMDMY</sequence>
<dbReference type="Proteomes" id="UP001454036">
    <property type="component" value="Unassembled WGS sequence"/>
</dbReference>
<evidence type="ECO:0000313" key="3">
    <source>
        <dbReference type="Proteomes" id="UP001454036"/>
    </source>
</evidence>
<proteinExistence type="predicted"/>
<evidence type="ECO:0000256" key="1">
    <source>
        <dbReference type="SAM" id="MobiDB-lite"/>
    </source>
</evidence>
<feature type="region of interest" description="Disordered" evidence="1">
    <location>
        <begin position="80"/>
        <end position="101"/>
    </location>
</feature>
<gene>
    <name evidence="2" type="ORF">LIER_43758</name>
</gene>
<reference evidence="2 3" key="1">
    <citation type="submission" date="2024-01" db="EMBL/GenBank/DDBJ databases">
        <title>The complete chloroplast genome sequence of Lithospermum erythrorhizon: insights into the phylogenetic relationship among Boraginaceae species and the maternal lineages of purple gromwells.</title>
        <authorList>
            <person name="Okada T."/>
            <person name="Watanabe K."/>
        </authorList>
    </citation>
    <scope>NUCLEOTIDE SEQUENCE [LARGE SCALE GENOMIC DNA]</scope>
</reference>
<name>A0AAV3QRU7_LITER</name>
<keyword evidence="3" id="KW-1185">Reference proteome</keyword>
<comment type="caution">
    <text evidence="2">The sequence shown here is derived from an EMBL/GenBank/DDBJ whole genome shotgun (WGS) entry which is preliminary data.</text>
</comment>
<dbReference type="EMBL" id="BAABME010038416">
    <property type="protein sequence ID" value="GAA0166449.1"/>
    <property type="molecule type" value="Genomic_DNA"/>
</dbReference>
<dbReference type="AlphaFoldDB" id="A0AAV3QRU7"/>
<evidence type="ECO:0000313" key="2">
    <source>
        <dbReference type="EMBL" id="GAA0166449.1"/>
    </source>
</evidence>